<accession>A0AAN9YJK0</accession>
<organism evidence="10 11">
    <name type="scientific">Cytospora paraplurivora</name>
    <dbReference type="NCBI Taxonomy" id="2898453"/>
    <lineage>
        <taxon>Eukaryota</taxon>
        <taxon>Fungi</taxon>
        <taxon>Dikarya</taxon>
        <taxon>Ascomycota</taxon>
        <taxon>Pezizomycotina</taxon>
        <taxon>Sordariomycetes</taxon>
        <taxon>Sordariomycetidae</taxon>
        <taxon>Diaporthales</taxon>
        <taxon>Cytosporaceae</taxon>
        <taxon>Cytospora</taxon>
    </lineage>
</organism>
<dbReference type="CDD" id="cd11058">
    <property type="entry name" value="CYP60B-like"/>
    <property type="match status" value="1"/>
</dbReference>
<sequence>MIRLHEKYGPVLRIAPDELSYASAEAWQDIYAHHRLRRLLEIPLSERALLTQEPIITGYVDHFIQRLKENAAHREDPNRVLNLVDWVTFVCFDVLGDLAFGESFQCLEQGEAHWWINDIQQGVKAAFKLKSIERFIPGFFPAFMAVFKFVGAAMAKDPEENFMFCARKARERLARSTDRPDFTNKTLPQMTNDEIESNAQTLVNAGTEPVATAICGIFFHLVSQPDSLLRAVTEIRSAFNSESDITISTTQQRLPYLRAIINEGMRMYPPAPGTFPRTTPAHGCRICSRHVPGGYSVGVNQSAIMRSSALWVQPNQFAPERWLGDSAFESDNLKAYQPFSFGPRACIGKR</sequence>
<dbReference type="PANTHER" id="PTHR24305">
    <property type="entry name" value="CYTOCHROME P450"/>
    <property type="match status" value="1"/>
</dbReference>
<dbReference type="PANTHER" id="PTHR24305:SF230">
    <property type="entry name" value="P450, PUTATIVE (EUROFUNG)-RELATED"/>
    <property type="match status" value="1"/>
</dbReference>
<proteinExistence type="inferred from homology"/>
<evidence type="ECO:0000256" key="2">
    <source>
        <dbReference type="ARBA" id="ARBA00010617"/>
    </source>
</evidence>
<keyword evidence="7 9" id="KW-0503">Monooxygenase</keyword>
<dbReference type="InterPro" id="IPR017972">
    <property type="entry name" value="Cyt_P450_CS"/>
</dbReference>
<evidence type="ECO:0000256" key="3">
    <source>
        <dbReference type="ARBA" id="ARBA00022617"/>
    </source>
</evidence>
<keyword evidence="6 8" id="KW-0408">Iron</keyword>
<evidence type="ECO:0000256" key="5">
    <source>
        <dbReference type="ARBA" id="ARBA00023002"/>
    </source>
</evidence>
<dbReference type="Gene3D" id="1.10.630.10">
    <property type="entry name" value="Cytochrome P450"/>
    <property type="match status" value="1"/>
</dbReference>
<keyword evidence="11" id="KW-1185">Reference proteome</keyword>
<dbReference type="SUPFAM" id="SSF48264">
    <property type="entry name" value="Cytochrome P450"/>
    <property type="match status" value="1"/>
</dbReference>
<name>A0AAN9YJK0_9PEZI</name>
<comment type="cofactor">
    <cofactor evidence="1 8">
        <name>heme</name>
        <dbReference type="ChEBI" id="CHEBI:30413"/>
    </cofactor>
</comment>
<evidence type="ECO:0000256" key="7">
    <source>
        <dbReference type="ARBA" id="ARBA00023033"/>
    </source>
</evidence>
<dbReference type="InterPro" id="IPR001128">
    <property type="entry name" value="Cyt_P450"/>
</dbReference>
<dbReference type="Proteomes" id="UP001320245">
    <property type="component" value="Unassembled WGS sequence"/>
</dbReference>
<evidence type="ECO:0000256" key="6">
    <source>
        <dbReference type="ARBA" id="ARBA00023004"/>
    </source>
</evidence>
<comment type="caution">
    <text evidence="10">The sequence shown here is derived from an EMBL/GenBank/DDBJ whole genome shotgun (WGS) entry which is preliminary data.</text>
</comment>
<comment type="similarity">
    <text evidence="2 9">Belongs to the cytochrome P450 family.</text>
</comment>
<evidence type="ECO:0000256" key="4">
    <source>
        <dbReference type="ARBA" id="ARBA00022723"/>
    </source>
</evidence>
<dbReference type="InterPro" id="IPR002401">
    <property type="entry name" value="Cyt_P450_E_grp-I"/>
</dbReference>
<keyword evidence="5 9" id="KW-0560">Oxidoreductase</keyword>
<dbReference type="Pfam" id="PF00067">
    <property type="entry name" value="p450"/>
    <property type="match status" value="1"/>
</dbReference>
<dbReference type="GO" id="GO:0020037">
    <property type="term" value="F:heme binding"/>
    <property type="evidence" value="ECO:0007669"/>
    <property type="project" value="InterPro"/>
</dbReference>
<protein>
    <submittedName>
        <fullName evidence="10">Uncharacterized protein</fullName>
    </submittedName>
</protein>
<evidence type="ECO:0000313" key="10">
    <source>
        <dbReference type="EMBL" id="KAK7746481.1"/>
    </source>
</evidence>
<evidence type="ECO:0000256" key="1">
    <source>
        <dbReference type="ARBA" id="ARBA00001971"/>
    </source>
</evidence>
<evidence type="ECO:0000313" key="11">
    <source>
        <dbReference type="Proteomes" id="UP001320245"/>
    </source>
</evidence>
<keyword evidence="4 8" id="KW-0479">Metal-binding</keyword>
<dbReference type="EMBL" id="JAJSPL020000006">
    <property type="protein sequence ID" value="KAK7746481.1"/>
    <property type="molecule type" value="Genomic_DNA"/>
</dbReference>
<evidence type="ECO:0000256" key="9">
    <source>
        <dbReference type="RuleBase" id="RU000461"/>
    </source>
</evidence>
<dbReference type="InterPro" id="IPR050121">
    <property type="entry name" value="Cytochrome_P450_monoxygenase"/>
</dbReference>
<dbReference type="InterPro" id="IPR036396">
    <property type="entry name" value="Cyt_P450_sf"/>
</dbReference>
<dbReference type="AlphaFoldDB" id="A0AAN9YJK0"/>
<dbReference type="PROSITE" id="PS00086">
    <property type="entry name" value="CYTOCHROME_P450"/>
    <property type="match status" value="1"/>
</dbReference>
<reference evidence="10 11" key="1">
    <citation type="journal article" date="2023" name="PLoS ONE">
        <title>Cytospora paraplurivora sp. nov. isolated from orchards with fruit tree decline syndrome in Ontario, Canada.</title>
        <authorList>
            <person name="Ilyukhin E."/>
            <person name="Nguyen H.D.T."/>
            <person name="Castle A.J."/>
            <person name="Ellouze W."/>
        </authorList>
    </citation>
    <scope>NUCLEOTIDE SEQUENCE [LARGE SCALE GENOMIC DNA]</scope>
    <source>
        <strain evidence="10 11">FDS-564</strain>
    </source>
</reference>
<dbReference type="GO" id="GO:0004497">
    <property type="term" value="F:monooxygenase activity"/>
    <property type="evidence" value="ECO:0007669"/>
    <property type="project" value="UniProtKB-KW"/>
</dbReference>
<dbReference type="PRINTS" id="PR00463">
    <property type="entry name" value="EP450I"/>
</dbReference>
<evidence type="ECO:0000256" key="8">
    <source>
        <dbReference type="PIRSR" id="PIRSR602401-1"/>
    </source>
</evidence>
<gene>
    <name evidence="10" type="ORF">SLS53_002440</name>
</gene>
<dbReference type="GO" id="GO:0016705">
    <property type="term" value="F:oxidoreductase activity, acting on paired donors, with incorporation or reduction of molecular oxygen"/>
    <property type="evidence" value="ECO:0007669"/>
    <property type="project" value="InterPro"/>
</dbReference>
<keyword evidence="3 8" id="KW-0349">Heme</keyword>
<feature type="binding site" description="axial binding residue" evidence="8">
    <location>
        <position position="346"/>
    </location>
    <ligand>
        <name>heme</name>
        <dbReference type="ChEBI" id="CHEBI:30413"/>
    </ligand>
    <ligandPart>
        <name>Fe</name>
        <dbReference type="ChEBI" id="CHEBI:18248"/>
    </ligandPart>
</feature>
<dbReference type="PRINTS" id="PR00385">
    <property type="entry name" value="P450"/>
</dbReference>
<dbReference type="GO" id="GO:0005506">
    <property type="term" value="F:iron ion binding"/>
    <property type="evidence" value="ECO:0007669"/>
    <property type="project" value="InterPro"/>
</dbReference>